<sequence length="144" mass="16300">MYWFLVFLHVISAVFLGSFLALPFTIQSLAARTEDKLKMSVNTILYFTRFGHYALILLFLSGGGMVIGYGSYPSMLWVTLSTIILIVIGGLMGVISKRMKLMKHTESLEEALQENLPKLKILSWVTFVLIIIAVFIMTNRQLFS</sequence>
<keyword evidence="1" id="KW-1133">Transmembrane helix</keyword>
<accession>A0ABW4HX00</accession>
<dbReference type="Proteomes" id="UP001597221">
    <property type="component" value="Unassembled WGS sequence"/>
</dbReference>
<reference evidence="3" key="1">
    <citation type="journal article" date="2019" name="Int. J. Syst. Evol. Microbiol.">
        <title>The Global Catalogue of Microorganisms (GCM) 10K type strain sequencing project: providing services to taxonomists for standard genome sequencing and annotation.</title>
        <authorList>
            <consortium name="The Broad Institute Genomics Platform"/>
            <consortium name="The Broad Institute Genome Sequencing Center for Infectious Disease"/>
            <person name="Wu L."/>
            <person name="Ma J."/>
        </authorList>
    </citation>
    <scope>NUCLEOTIDE SEQUENCE [LARGE SCALE GENOMIC DNA]</scope>
    <source>
        <strain evidence="3">CGMCC 1.12376</strain>
    </source>
</reference>
<dbReference type="EMBL" id="JBHUDE010000161">
    <property type="protein sequence ID" value="MFD1609697.1"/>
    <property type="molecule type" value="Genomic_DNA"/>
</dbReference>
<keyword evidence="3" id="KW-1185">Reference proteome</keyword>
<evidence type="ECO:0000313" key="3">
    <source>
        <dbReference type="Proteomes" id="UP001597221"/>
    </source>
</evidence>
<keyword evidence="1" id="KW-0472">Membrane</keyword>
<protein>
    <recommendedName>
        <fullName evidence="4">DUF2269 family protein</fullName>
    </recommendedName>
</protein>
<gene>
    <name evidence="2" type="ORF">ACFSBH_18930</name>
</gene>
<evidence type="ECO:0008006" key="4">
    <source>
        <dbReference type="Google" id="ProtNLM"/>
    </source>
</evidence>
<feature type="transmembrane region" description="Helical" evidence="1">
    <location>
        <begin position="6"/>
        <end position="29"/>
    </location>
</feature>
<feature type="transmembrane region" description="Helical" evidence="1">
    <location>
        <begin position="75"/>
        <end position="95"/>
    </location>
</feature>
<feature type="transmembrane region" description="Helical" evidence="1">
    <location>
        <begin position="121"/>
        <end position="138"/>
    </location>
</feature>
<proteinExistence type="predicted"/>
<evidence type="ECO:0000313" key="2">
    <source>
        <dbReference type="EMBL" id="MFD1609697.1"/>
    </source>
</evidence>
<comment type="caution">
    <text evidence="2">The sequence shown here is derived from an EMBL/GenBank/DDBJ whole genome shotgun (WGS) entry which is preliminary data.</text>
</comment>
<keyword evidence="1" id="KW-0812">Transmembrane</keyword>
<name>A0ABW4HX00_9BACI</name>
<organism evidence="2 3">
    <name type="scientific">Oceanobacillus luteolus</name>
    <dbReference type="NCBI Taxonomy" id="1274358"/>
    <lineage>
        <taxon>Bacteria</taxon>
        <taxon>Bacillati</taxon>
        <taxon>Bacillota</taxon>
        <taxon>Bacilli</taxon>
        <taxon>Bacillales</taxon>
        <taxon>Bacillaceae</taxon>
        <taxon>Oceanobacillus</taxon>
    </lineage>
</organism>
<dbReference type="RefSeq" id="WP_379599133.1">
    <property type="nucleotide sequence ID" value="NZ_JBHUDE010000161.1"/>
</dbReference>
<evidence type="ECO:0000256" key="1">
    <source>
        <dbReference type="SAM" id="Phobius"/>
    </source>
</evidence>
<feature type="transmembrane region" description="Helical" evidence="1">
    <location>
        <begin position="50"/>
        <end position="69"/>
    </location>
</feature>